<evidence type="ECO:0000313" key="1">
    <source>
        <dbReference type="EMBL" id="MDH4904310.1"/>
    </source>
</evidence>
<organism evidence="1 2">
    <name type="scientific">Psychrobacter pocilloporae</name>
    <dbReference type="NCBI Taxonomy" id="1775882"/>
    <lineage>
        <taxon>Bacteria</taxon>
        <taxon>Pseudomonadati</taxon>
        <taxon>Pseudomonadota</taxon>
        <taxon>Gammaproteobacteria</taxon>
        <taxon>Moraxellales</taxon>
        <taxon>Moraxellaceae</taxon>
        <taxon>Psychrobacter</taxon>
    </lineage>
</organism>
<evidence type="ECO:0000313" key="2">
    <source>
        <dbReference type="Proteomes" id="UP001243298"/>
    </source>
</evidence>
<dbReference type="PANTHER" id="PTHR45947:SF3">
    <property type="entry name" value="SULFOQUINOVOSYL TRANSFERASE SQD2"/>
    <property type="match status" value="1"/>
</dbReference>
<dbReference type="Gene3D" id="3.40.50.2000">
    <property type="entry name" value="Glycogen Phosphorylase B"/>
    <property type="match status" value="2"/>
</dbReference>
<gene>
    <name evidence="1" type="ORF">CUR83_04380</name>
</gene>
<sequence length="369" mass="42527">MKILTITSNDLGISWGPAIHYLELWNEVVEHSDFEVVGISPSWTKKETIVQSSFKLKSIQIPDLRGVRQIIYDSKVFYYLILNHKKYDLIYIRLSHWHLLQTIFFLVNKKKFVLEINGLAKEDSISSKKSFIYSYIVKLQEKWLVENAQLNICVSSGIENTLKKRYKKIINTITIANGVATSFFRKNYNKKNTSSQLKVGYVGTFTSWDGAADISKLARYFPNIDFIMVGHGDLKAEIQESAPENVIFTGKLDYSQLPEFYASIDAAIVLYEFERHRNVKVSSLKTLEYVASSLPIFSTNINGQEFIQENDFGLLLEEEGNLVESFDKFISSLDNYKNSYKFLDYNLVDVFGWKKTALKTIQAIKKLEL</sequence>
<comment type="caution">
    <text evidence="1">The sequence shown here is derived from an EMBL/GenBank/DDBJ whole genome shotgun (WGS) entry which is preliminary data.</text>
</comment>
<name>A0ABT6IR53_9GAMM</name>
<protein>
    <recommendedName>
        <fullName evidence="3">Glycosyl transferase family 1 domain-containing protein</fullName>
    </recommendedName>
</protein>
<proteinExistence type="predicted"/>
<dbReference type="RefSeq" id="WP_284719158.1">
    <property type="nucleotide sequence ID" value="NZ_PGFT01000001.1"/>
</dbReference>
<dbReference type="Pfam" id="PF13692">
    <property type="entry name" value="Glyco_trans_1_4"/>
    <property type="match status" value="1"/>
</dbReference>
<keyword evidence="2" id="KW-1185">Reference proteome</keyword>
<accession>A0ABT6IR53</accession>
<dbReference type="SUPFAM" id="SSF53756">
    <property type="entry name" value="UDP-Glycosyltransferase/glycogen phosphorylase"/>
    <property type="match status" value="1"/>
</dbReference>
<evidence type="ECO:0008006" key="3">
    <source>
        <dbReference type="Google" id="ProtNLM"/>
    </source>
</evidence>
<reference evidence="1 2" key="1">
    <citation type="submission" date="2017-11" db="EMBL/GenBank/DDBJ databases">
        <title>Whole genome sequencing of Psychrobacter pocilloporae S6-60T(=JCM 31058T=LMG 29157T).</title>
        <authorList>
            <person name="Das S.K."/>
        </authorList>
    </citation>
    <scope>NUCLEOTIDE SEQUENCE [LARGE SCALE GENOMIC DNA]</scope>
    <source>
        <strain evidence="1 2">S6-60</strain>
    </source>
</reference>
<dbReference type="EMBL" id="PGFT01000001">
    <property type="protein sequence ID" value="MDH4904310.1"/>
    <property type="molecule type" value="Genomic_DNA"/>
</dbReference>
<dbReference type="Proteomes" id="UP001243298">
    <property type="component" value="Unassembled WGS sequence"/>
</dbReference>
<dbReference type="InterPro" id="IPR050194">
    <property type="entry name" value="Glycosyltransferase_grp1"/>
</dbReference>
<dbReference type="PANTHER" id="PTHR45947">
    <property type="entry name" value="SULFOQUINOVOSYL TRANSFERASE SQD2"/>
    <property type="match status" value="1"/>
</dbReference>